<keyword evidence="3" id="KW-1185">Reference proteome</keyword>
<evidence type="ECO:0000313" key="3">
    <source>
        <dbReference type="Proteomes" id="UP000463983"/>
    </source>
</evidence>
<keyword evidence="1" id="KW-0812">Transmembrane</keyword>
<sequence>MKGSSKVMAYAGLVVALVAMVGLAVVIVARSKGVGGGLGSNRYVSSECGVEFEYPKNWVRSDIKLSLSQEPLAQVVFDEMVGGVVEKRSLFSLFCYDASKYSFEQFFGGDVIGKEMRGAVTTESLKWERVGNFAYTIKGDRLLIVQMFFTKFDLKPQNGYEQTFMSILNSMR</sequence>
<dbReference type="KEGG" id="caqa:MICH65_0112"/>
<organism evidence="2 3">
    <name type="scientific">Candidatus Chazhemtobacterium aquaticus</name>
    <dbReference type="NCBI Taxonomy" id="2715735"/>
    <lineage>
        <taxon>Bacteria</taxon>
        <taxon>Candidatus Chazhemtobacteraceae</taxon>
        <taxon>Candidatus Chazhemtobacterium</taxon>
    </lineage>
</organism>
<keyword evidence="1" id="KW-0472">Membrane</keyword>
<dbReference type="Proteomes" id="UP000463983">
    <property type="component" value="Chromosome"/>
</dbReference>
<reference evidence="3" key="1">
    <citation type="journal article" date="2020" name="Microorganisms">
        <title>Complete Genome of a Member of a New Bacterial Lineage in the Microgenomates Group Reveals an Unusual Nucleotide Composition Disparity Between Two Strands of DNA and Limited Metabolic Potential.</title>
        <authorList>
            <person name="Kadnikov V.V."/>
            <person name="Mardanov A.V."/>
            <person name="Beletsky A.V."/>
            <person name="Karnachuk O.V."/>
            <person name="Ravin N.V."/>
        </authorList>
    </citation>
    <scope>NUCLEOTIDE SEQUENCE [LARGE SCALE GENOMIC DNA]</scope>
</reference>
<protein>
    <submittedName>
        <fullName evidence="2">Uncharacterized protein</fullName>
    </submittedName>
</protein>
<evidence type="ECO:0000256" key="1">
    <source>
        <dbReference type="SAM" id="Phobius"/>
    </source>
</evidence>
<dbReference type="EMBL" id="CP047901">
    <property type="protein sequence ID" value="QHO63093.1"/>
    <property type="molecule type" value="Genomic_DNA"/>
</dbReference>
<dbReference type="AlphaFoldDB" id="A0A857N6Y4"/>
<keyword evidence="1" id="KW-1133">Transmembrane helix</keyword>
<name>A0A857N6Y4_9BACT</name>
<proteinExistence type="predicted"/>
<accession>A0A857N6Y4</accession>
<dbReference type="RefSeq" id="WP_161931498.1">
    <property type="nucleotide sequence ID" value="NZ_CP047901.1"/>
</dbReference>
<evidence type="ECO:0000313" key="2">
    <source>
        <dbReference type="EMBL" id="QHO63093.1"/>
    </source>
</evidence>
<gene>
    <name evidence="2" type="ORF">MICH65_0112</name>
</gene>
<feature type="transmembrane region" description="Helical" evidence="1">
    <location>
        <begin position="7"/>
        <end position="29"/>
    </location>
</feature>